<protein>
    <recommendedName>
        <fullName evidence="1">Transcription regulator TrmB N-terminal domain-containing protein</fullName>
    </recommendedName>
</protein>
<dbReference type="GO" id="GO:0003700">
    <property type="term" value="F:DNA-binding transcription factor activity"/>
    <property type="evidence" value="ECO:0007669"/>
    <property type="project" value="InterPro"/>
</dbReference>
<dbReference type="InterPro" id="IPR002831">
    <property type="entry name" value="Tscrpt_reg_TrmB_N"/>
</dbReference>
<evidence type="ECO:0000313" key="2">
    <source>
        <dbReference type="EMBL" id="OGG08989.1"/>
    </source>
</evidence>
<comment type="caution">
    <text evidence="2">The sequence shown here is derived from an EMBL/GenBank/DDBJ whole genome shotgun (WGS) entry which is preliminary data.</text>
</comment>
<dbReference type="STRING" id="1798373.A2154_01800"/>
<gene>
    <name evidence="2" type="ORF">A2154_01800</name>
</gene>
<accession>A0A1F5Z944</accession>
<dbReference type="PANTHER" id="PTHR34293">
    <property type="entry name" value="HTH-TYPE TRANSCRIPTIONAL REGULATOR TRMBL2"/>
    <property type="match status" value="1"/>
</dbReference>
<evidence type="ECO:0000313" key="3">
    <source>
        <dbReference type="Proteomes" id="UP000176854"/>
    </source>
</evidence>
<sequence>MDTANILMQLGLTIHEARVYELLLKTGISSPVSLSRKIAINRTTLYRILESLEAKGLVKRIVESKSTSFEAAPAETLTNILIQKENDLKTLQNSLTPLVKSLSQLQSQTDSPTKVKYYQGQSGLRQLLWNTLNAKTEVVGLGWADWNAGIGRKYAEIIRGEVVERQIYHRELLNEDQIDDTFSFTDNQIFISKFYRHRILPKKVLKITQDTYIYNNVFAFYHIYKGEHFGVEIYNAHIAATEYQIFNILWQQAKVPQYSPVNKYPNK</sequence>
<dbReference type="SUPFAM" id="SSF46785">
    <property type="entry name" value="Winged helix' DNA-binding domain"/>
    <property type="match status" value="1"/>
</dbReference>
<dbReference type="EMBL" id="MFJC01000032">
    <property type="protein sequence ID" value="OGG08989.1"/>
    <property type="molecule type" value="Genomic_DNA"/>
</dbReference>
<dbReference type="InterPro" id="IPR036390">
    <property type="entry name" value="WH_DNA-bd_sf"/>
</dbReference>
<dbReference type="PRINTS" id="PR00598">
    <property type="entry name" value="HTHMARR"/>
</dbReference>
<dbReference type="InterPro" id="IPR000835">
    <property type="entry name" value="HTH_MarR-typ"/>
</dbReference>
<reference evidence="2 3" key="1">
    <citation type="journal article" date="2016" name="Nat. Commun.">
        <title>Thousands of microbial genomes shed light on interconnected biogeochemical processes in an aquifer system.</title>
        <authorList>
            <person name="Anantharaman K."/>
            <person name="Brown C.T."/>
            <person name="Hug L.A."/>
            <person name="Sharon I."/>
            <person name="Castelle C.J."/>
            <person name="Probst A.J."/>
            <person name="Thomas B.C."/>
            <person name="Singh A."/>
            <person name="Wilkins M.J."/>
            <person name="Karaoz U."/>
            <person name="Brodie E.L."/>
            <person name="Williams K.H."/>
            <person name="Hubbard S.S."/>
            <person name="Banfield J.F."/>
        </authorList>
    </citation>
    <scope>NUCLEOTIDE SEQUENCE [LARGE SCALE GENOMIC DNA]</scope>
</reference>
<dbReference type="AlphaFoldDB" id="A0A1F5Z944"/>
<dbReference type="Gene3D" id="1.10.10.10">
    <property type="entry name" value="Winged helix-like DNA-binding domain superfamily/Winged helix DNA-binding domain"/>
    <property type="match status" value="1"/>
</dbReference>
<organism evidence="2 3">
    <name type="scientific">Candidatus Gottesmanbacteria bacterium RBG_16_43_7</name>
    <dbReference type="NCBI Taxonomy" id="1798373"/>
    <lineage>
        <taxon>Bacteria</taxon>
        <taxon>Candidatus Gottesmaniibacteriota</taxon>
    </lineage>
</organism>
<feature type="domain" description="Transcription regulator TrmB N-terminal" evidence="1">
    <location>
        <begin position="7"/>
        <end position="74"/>
    </location>
</feature>
<evidence type="ECO:0000259" key="1">
    <source>
        <dbReference type="Pfam" id="PF01978"/>
    </source>
</evidence>
<dbReference type="Proteomes" id="UP000176854">
    <property type="component" value="Unassembled WGS sequence"/>
</dbReference>
<dbReference type="InterPro" id="IPR036388">
    <property type="entry name" value="WH-like_DNA-bd_sf"/>
</dbReference>
<dbReference type="Pfam" id="PF01978">
    <property type="entry name" value="TrmB"/>
    <property type="match status" value="1"/>
</dbReference>
<dbReference type="PANTHER" id="PTHR34293:SF1">
    <property type="entry name" value="HTH-TYPE TRANSCRIPTIONAL REGULATOR TRMBL2"/>
    <property type="match status" value="1"/>
</dbReference>
<proteinExistence type="predicted"/>
<dbReference type="InterPro" id="IPR051797">
    <property type="entry name" value="TrmB-like"/>
</dbReference>
<name>A0A1F5Z944_9BACT</name>